<protein>
    <submittedName>
        <fullName evidence="2">Uncharacterized protein</fullName>
    </submittedName>
</protein>
<evidence type="ECO:0000313" key="3">
    <source>
        <dbReference type="Proteomes" id="UP000186817"/>
    </source>
</evidence>
<evidence type="ECO:0000256" key="1">
    <source>
        <dbReference type="SAM" id="MobiDB-lite"/>
    </source>
</evidence>
<feature type="region of interest" description="Disordered" evidence="1">
    <location>
        <begin position="938"/>
        <end position="984"/>
    </location>
</feature>
<dbReference type="AlphaFoldDB" id="A0A1Q9C9Y0"/>
<feature type="compositionally biased region" description="Low complexity" evidence="1">
    <location>
        <begin position="972"/>
        <end position="984"/>
    </location>
</feature>
<feature type="region of interest" description="Disordered" evidence="1">
    <location>
        <begin position="228"/>
        <end position="311"/>
    </location>
</feature>
<name>A0A1Q9C9Y0_SYMMI</name>
<sequence>MNSTEHEGHGAWSRVPTWDGSPATWRTFKREMQWWTSSLDLEATKKYNLAARWLMRHSGVVRQRGEEFSPEDLVYKPAESYVDPDTGETLVGEPEDILFGLNKLLDALEKMSGQTPLDRRGELRTVFYTNLSRRAGERVADFASRFRTTAADLKAEGVRLPDSELGWFLKEKLGLDALRKQMLETALAGREAYGDVESESLRLFRDLHLPDPLFKRLGSEAKGGGKLTVRRIFGVGRPPSSSATSTSGARTSEGSRRSSWSSLPASSFSRRTSVGSTRQVQVAEADEAEDQETEHEAETAAEEPKGERSFEEVLQAEVEQLAEEIAEAEEAGVDAETLEALECGIEASAEALVSMREARSKLAEVRKDRGYRGPTSATSTSTAGPHKPKAGSSSIAARKASSKHPCYDCLGIGHWAGDPECPKPGAGLGRKQPGKTKQVRIAERVAESSPGHEAAQAESYEANPPHDVMMISHAGLDLEQALRALDNAREALAMGIGYAVDKALVGALDSACNRTCAGEDWLRDYVEHVRAFAPDWVKAMMKTEPETENFRFGNGGTLPSRLRHKVPAVICDRVVFLWISTVPVNSLGLLIGRDALDCLQAVLDFSRRTLKCEVFGDNVPVTPLEKLTAGHLALPLAPERWPEKLPKARWHRMGLDGVLEMQLSCRLWTRHLLQRETVTAQGEHNHYMTEASACLAKLAYQFRHRGCDGSFQMPGKINLVRLFQRPQFGNAVPPTGPTTINPIDPCTRGVFLWRRFALRLIGRREWHYEGLRLWLVKRPSLRWLPVPYPAVSTVGEAMMNGGILPRRWGDRMFFAPASLVSLTWFRSRAGLEFCFLEDPMVSGMLAARFQKGRFTAMKNQAARAEAAEVAKNQDRLKAARQLIGPRGGLPVLKADLIKLATLLHIEVSDQDKVVDIRSKIRPLIVDLCASVPLDKTEQIPSGTHQTSLTTSSGAFVQNRNNFGNDTEQTLGPMSSGPSSSQVPESVTQSQPVWEANAMDLINRQMAAMDDRYQAMFNQLLTHVMQAQSVQPQAFDISAGDAPMEELSEDFQVVGPQPSHATLDPRTQMSGCLDLR</sequence>
<proteinExistence type="predicted"/>
<feature type="compositionally biased region" description="Basic and acidic residues" evidence="1">
    <location>
        <begin position="294"/>
        <end position="311"/>
    </location>
</feature>
<feature type="compositionally biased region" description="Polar residues" evidence="1">
    <location>
        <begin position="938"/>
        <end position="971"/>
    </location>
</feature>
<feature type="compositionally biased region" description="Low complexity" evidence="1">
    <location>
        <begin position="236"/>
        <end position="273"/>
    </location>
</feature>
<feature type="region of interest" description="Disordered" evidence="1">
    <location>
        <begin position="366"/>
        <end position="398"/>
    </location>
</feature>
<feature type="region of interest" description="Disordered" evidence="1">
    <location>
        <begin position="1055"/>
        <end position="1075"/>
    </location>
</feature>
<dbReference type="Proteomes" id="UP000186817">
    <property type="component" value="Unassembled WGS sequence"/>
</dbReference>
<comment type="caution">
    <text evidence="2">The sequence shown here is derived from an EMBL/GenBank/DDBJ whole genome shotgun (WGS) entry which is preliminary data.</text>
</comment>
<dbReference type="OrthoDB" id="443941at2759"/>
<dbReference type="EMBL" id="LSRX01001451">
    <property type="protein sequence ID" value="OLP79744.1"/>
    <property type="molecule type" value="Genomic_DNA"/>
</dbReference>
<feature type="compositionally biased region" description="Acidic residues" evidence="1">
    <location>
        <begin position="284"/>
        <end position="293"/>
    </location>
</feature>
<reference evidence="2 3" key="1">
    <citation type="submission" date="2016-02" db="EMBL/GenBank/DDBJ databases">
        <title>Genome analysis of coral dinoflagellate symbionts highlights evolutionary adaptations to a symbiotic lifestyle.</title>
        <authorList>
            <person name="Aranda M."/>
            <person name="Li Y."/>
            <person name="Liew Y.J."/>
            <person name="Baumgarten S."/>
            <person name="Simakov O."/>
            <person name="Wilson M."/>
            <person name="Piel J."/>
            <person name="Ashoor H."/>
            <person name="Bougouffa S."/>
            <person name="Bajic V.B."/>
            <person name="Ryu T."/>
            <person name="Ravasi T."/>
            <person name="Bayer T."/>
            <person name="Micklem G."/>
            <person name="Kim H."/>
            <person name="Bhak J."/>
            <person name="Lajeunesse T.C."/>
            <person name="Voolstra C.R."/>
        </authorList>
    </citation>
    <scope>NUCLEOTIDE SEQUENCE [LARGE SCALE GENOMIC DNA]</scope>
    <source>
        <strain evidence="2 3">CCMP2467</strain>
    </source>
</reference>
<feature type="region of interest" description="Disordered" evidence="1">
    <location>
        <begin position="423"/>
        <end position="459"/>
    </location>
</feature>
<gene>
    <name evidence="2" type="ORF">AK812_SmicGene39936</name>
</gene>
<keyword evidence="3" id="KW-1185">Reference proteome</keyword>
<evidence type="ECO:0000313" key="2">
    <source>
        <dbReference type="EMBL" id="OLP79744.1"/>
    </source>
</evidence>
<accession>A0A1Q9C9Y0</accession>
<organism evidence="2 3">
    <name type="scientific">Symbiodinium microadriaticum</name>
    <name type="common">Dinoflagellate</name>
    <name type="synonym">Zooxanthella microadriatica</name>
    <dbReference type="NCBI Taxonomy" id="2951"/>
    <lineage>
        <taxon>Eukaryota</taxon>
        <taxon>Sar</taxon>
        <taxon>Alveolata</taxon>
        <taxon>Dinophyceae</taxon>
        <taxon>Suessiales</taxon>
        <taxon>Symbiodiniaceae</taxon>
        <taxon>Symbiodinium</taxon>
    </lineage>
</organism>